<dbReference type="KEGG" id="vg:26644180"/>
<proteinExistence type="predicted"/>
<accession>A0A0M3ULF8</accession>
<dbReference type="GeneID" id="26644180"/>
<evidence type="ECO:0000313" key="1">
    <source>
        <dbReference type="EMBL" id="ALF02266.1"/>
    </source>
</evidence>
<keyword evidence="2" id="KW-1185">Reference proteome</keyword>
<dbReference type="Pfam" id="PF10709">
    <property type="entry name" value="DUF2511"/>
    <property type="match status" value="1"/>
</dbReference>
<organism evidence="1 2">
    <name type="scientific">Salmonella phage SEN1</name>
    <dbReference type="NCBI Taxonomy" id="1647455"/>
    <lineage>
        <taxon>Viruses</taxon>
        <taxon>Duplodnaviria</taxon>
        <taxon>Heunggongvirae</taxon>
        <taxon>Uroviricota</taxon>
        <taxon>Caudoviricetes</taxon>
        <taxon>Peduoviridae</taxon>
        <taxon>Eganvirus</taxon>
        <taxon>Eganvirus SEN1</taxon>
    </lineage>
</organism>
<dbReference type="InterPro" id="IPR019648">
    <property type="entry name" value="YebY"/>
</dbReference>
<evidence type="ECO:0000313" key="2">
    <source>
        <dbReference type="Proteomes" id="UP000203955"/>
    </source>
</evidence>
<dbReference type="EMBL" id="KT630644">
    <property type="protein sequence ID" value="ALF02266.1"/>
    <property type="molecule type" value="Genomic_DNA"/>
</dbReference>
<gene>
    <name evidence="1" type="ORF">SEN1_29</name>
</gene>
<name>A0A0M3ULF8_9CAUD</name>
<dbReference type="OrthoDB" id="31740at10239"/>
<reference evidence="1" key="1">
    <citation type="submission" date="2016-11" db="EMBL/GenBank/DDBJ databases">
        <title>Phages of Salmonella enterica subsp. salamae and subsp. diarizonae: novel phages with a mosaic genome structure and activity against pathogenic S. enterica subsp. enterica isolates.</title>
        <authorList>
            <person name="Pastekova L."/>
            <person name="Bosak J."/>
            <person name="Dedicova D."/>
            <person name="Benada O."/>
            <person name="Smarda J."/>
            <person name="Smajs D."/>
        </authorList>
    </citation>
    <scope>NUCLEOTIDE SEQUENCE [LARGE SCALE GENOMIC DNA]</scope>
    <source>
        <strain evidence="1">SEN1</strain>
    </source>
</reference>
<dbReference type="Proteomes" id="UP000203955">
    <property type="component" value="Segment"/>
</dbReference>
<evidence type="ECO:0008006" key="3">
    <source>
        <dbReference type="Google" id="ProtNLM"/>
    </source>
</evidence>
<dbReference type="RefSeq" id="YP_009217882.1">
    <property type="nucleotide sequence ID" value="NC_029003.2"/>
</dbReference>
<sequence length="112" mass="12232">MKHKLFLAMLLTFSFGSLAAEKTQDLDGAKFGDDWPLTFEKATVSCVNGKYAFVYDKATDDRYPLNGFAIDGVKSGKLEGSNIDAVWKDSPEYVGVKIPLDPVMDAATALCE</sequence>
<protein>
    <recommendedName>
        <fullName evidence="3">DUF2511 domain-containing protein</fullName>
    </recommendedName>
</protein>